<proteinExistence type="inferred from homology"/>
<dbReference type="PRINTS" id="PR01036">
    <property type="entry name" value="TCRTETB"/>
</dbReference>
<feature type="transmembrane region" description="Helical" evidence="9">
    <location>
        <begin position="112"/>
        <end position="129"/>
    </location>
</feature>
<organism evidence="11 12">
    <name type="scientific">Gryllotalpicola protaetiae</name>
    <dbReference type="NCBI Taxonomy" id="2419771"/>
    <lineage>
        <taxon>Bacteria</taxon>
        <taxon>Bacillati</taxon>
        <taxon>Actinomycetota</taxon>
        <taxon>Actinomycetes</taxon>
        <taxon>Micrococcales</taxon>
        <taxon>Microbacteriaceae</taxon>
        <taxon>Gryllotalpicola</taxon>
    </lineage>
</organism>
<feature type="compositionally biased region" description="Pro residues" evidence="8">
    <location>
        <begin position="8"/>
        <end position="23"/>
    </location>
</feature>
<evidence type="ECO:0000256" key="4">
    <source>
        <dbReference type="ARBA" id="ARBA00022475"/>
    </source>
</evidence>
<dbReference type="PANTHER" id="PTHR42718:SF9">
    <property type="entry name" value="MAJOR FACILITATOR SUPERFAMILY MULTIDRUG TRANSPORTER MFSC"/>
    <property type="match status" value="1"/>
</dbReference>
<dbReference type="AlphaFoldDB" id="A0A387BH72"/>
<evidence type="ECO:0000313" key="12">
    <source>
        <dbReference type="Proteomes" id="UP000275069"/>
    </source>
</evidence>
<dbReference type="GO" id="GO:0022857">
    <property type="term" value="F:transmembrane transporter activity"/>
    <property type="evidence" value="ECO:0007669"/>
    <property type="project" value="InterPro"/>
</dbReference>
<feature type="domain" description="Major facilitator superfamily (MFS) profile" evidence="10">
    <location>
        <begin position="75"/>
        <end position="517"/>
    </location>
</feature>
<feature type="transmembrane region" description="Helical" evidence="9">
    <location>
        <begin position="166"/>
        <end position="187"/>
    </location>
</feature>
<dbReference type="InterPro" id="IPR020846">
    <property type="entry name" value="MFS_dom"/>
</dbReference>
<dbReference type="OrthoDB" id="7375466at2"/>
<keyword evidence="4" id="KW-1003">Cell membrane</keyword>
<feature type="transmembrane region" description="Helical" evidence="9">
    <location>
        <begin position="199"/>
        <end position="221"/>
    </location>
</feature>
<dbReference type="Gene3D" id="1.20.1250.20">
    <property type="entry name" value="MFS general substrate transporter like domains"/>
    <property type="match status" value="1"/>
</dbReference>
<comment type="subcellular location">
    <subcellularLocation>
        <location evidence="1">Cell membrane</location>
        <topology evidence="1">Multi-pass membrane protein</topology>
    </subcellularLocation>
</comment>
<feature type="region of interest" description="Disordered" evidence="8">
    <location>
        <begin position="1"/>
        <end position="27"/>
    </location>
</feature>
<keyword evidence="3" id="KW-0813">Transport</keyword>
<feature type="transmembrane region" description="Helical" evidence="9">
    <location>
        <begin position="491"/>
        <end position="512"/>
    </location>
</feature>
<feature type="transmembrane region" description="Helical" evidence="9">
    <location>
        <begin position="466"/>
        <end position="485"/>
    </location>
</feature>
<evidence type="ECO:0000256" key="9">
    <source>
        <dbReference type="SAM" id="Phobius"/>
    </source>
</evidence>
<dbReference type="PANTHER" id="PTHR42718">
    <property type="entry name" value="MAJOR FACILITATOR SUPERFAMILY MULTIDRUG TRANSPORTER MFSC"/>
    <property type="match status" value="1"/>
</dbReference>
<dbReference type="EMBL" id="CP032624">
    <property type="protein sequence ID" value="AYG03365.1"/>
    <property type="molecule type" value="Genomic_DNA"/>
</dbReference>
<evidence type="ECO:0000256" key="8">
    <source>
        <dbReference type="SAM" id="MobiDB-lite"/>
    </source>
</evidence>
<feature type="transmembrane region" description="Helical" evidence="9">
    <location>
        <begin position="416"/>
        <end position="432"/>
    </location>
</feature>
<protein>
    <submittedName>
        <fullName evidence="11">DHA2 family efflux MFS transporter permease subunit</fullName>
    </submittedName>
</protein>
<dbReference type="PROSITE" id="PS50850">
    <property type="entry name" value="MFS"/>
    <property type="match status" value="1"/>
</dbReference>
<dbReference type="Pfam" id="PF07690">
    <property type="entry name" value="MFS_1"/>
    <property type="match status" value="1"/>
</dbReference>
<dbReference type="Gene3D" id="1.20.1720.10">
    <property type="entry name" value="Multidrug resistance protein D"/>
    <property type="match status" value="1"/>
</dbReference>
<evidence type="ECO:0000256" key="1">
    <source>
        <dbReference type="ARBA" id="ARBA00004651"/>
    </source>
</evidence>
<reference evidence="11 12" key="1">
    <citation type="submission" date="2018-09" db="EMBL/GenBank/DDBJ databases">
        <title>Genome sequencing of strain 2DFW10M-5.</title>
        <authorList>
            <person name="Heo J."/>
            <person name="Kim S.-J."/>
            <person name="Kwon S.-W."/>
        </authorList>
    </citation>
    <scope>NUCLEOTIDE SEQUENCE [LARGE SCALE GENOMIC DNA]</scope>
    <source>
        <strain evidence="11 12">2DFW10M-5</strain>
    </source>
</reference>
<keyword evidence="12" id="KW-1185">Reference proteome</keyword>
<keyword evidence="5 9" id="KW-0812">Transmembrane</keyword>
<keyword evidence="7 9" id="KW-0472">Membrane</keyword>
<dbReference type="InterPro" id="IPR036259">
    <property type="entry name" value="MFS_trans_sf"/>
</dbReference>
<dbReference type="InterPro" id="IPR004638">
    <property type="entry name" value="EmrB-like"/>
</dbReference>
<name>A0A387BH72_9MICO</name>
<feature type="transmembrane region" description="Helical" evidence="9">
    <location>
        <begin position="227"/>
        <end position="249"/>
    </location>
</feature>
<accession>A0A387BH72</accession>
<feature type="transmembrane region" description="Helical" evidence="9">
    <location>
        <begin position="74"/>
        <end position="97"/>
    </location>
</feature>
<feature type="transmembrane region" description="Helical" evidence="9">
    <location>
        <begin position="141"/>
        <end position="160"/>
    </location>
</feature>
<feature type="transmembrane region" description="Helical" evidence="9">
    <location>
        <begin position="362"/>
        <end position="378"/>
    </location>
</feature>
<dbReference type="GO" id="GO:0005886">
    <property type="term" value="C:plasma membrane"/>
    <property type="evidence" value="ECO:0007669"/>
    <property type="project" value="UniProtKB-SubCell"/>
</dbReference>
<dbReference type="KEGG" id="gry:D7I44_07350"/>
<gene>
    <name evidence="11" type="ORF">D7I44_07350</name>
</gene>
<feature type="transmembrane region" description="Helical" evidence="9">
    <location>
        <begin position="317"/>
        <end position="350"/>
    </location>
</feature>
<keyword evidence="6 9" id="KW-1133">Transmembrane helix</keyword>
<dbReference type="InterPro" id="IPR011701">
    <property type="entry name" value="MFS"/>
</dbReference>
<sequence length="524" mass="54560">MRRRMLRPAPPCARPTTPAPPHSPVTTGCCTSGCRRCLLRRYVRSRNPIVSKAKLITMSTAALALTSSPLRRNLAVVSILLSTLMATIDTSIVNVALPKLSRELHVAPSETVWVATAFLLAVACAVPATSALGDQVGRRRLYLFGVPVFTLASLGCALSPTLGALVAFRVLQGLGSAVILAVALPLFRNIFPPEKLGQIFGINAMTVALGTSIGPTLGGVILQGLSWPWLFLINVPIGAIAIVLAIFFVPGRSKERGDYDWQGAVYAAIAIAGFLIGVRQLAAVSTLWQAAVLLVASAAFAWLFIRRERRAVRPLIPLGLFTGVFSLTVGTAWVSFLGQGIAFIALPFLFQSAYGATPLQSALLFTPWPLVIVFVAPLSGRIADRVRPAYLAVTGLVILTIGLAMCALLGDHPPVWLVLLSTAICGLGFGTFQSPNNRDMLGAAPLKYAASASAVLNTNRTIGQSAGAAAVSMALVLSGAAAGSVAEQASAATLVLWVAVAAGLGAAVLSFVKLRTVVAGAGAA</sequence>
<dbReference type="PROSITE" id="PS51257">
    <property type="entry name" value="PROKAR_LIPOPROTEIN"/>
    <property type="match status" value="1"/>
</dbReference>
<comment type="similarity">
    <text evidence="2">Belongs to the major facilitator superfamily. EmrB family.</text>
</comment>
<evidence type="ECO:0000256" key="7">
    <source>
        <dbReference type="ARBA" id="ARBA00023136"/>
    </source>
</evidence>
<feature type="transmembrane region" description="Helical" evidence="9">
    <location>
        <begin position="287"/>
        <end position="305"/>
    </location>
</feature>
<dbReference type="SUPFAM" id="SSF103473">
    <property type="entry name" value="MFS general substrate transporter"/>
    <property type="match status" value="1"/>
</dbReference>
<evidence type="ECO:0000313" key="11">
    <source>
        <dbReference type="EMBL" id="AYG03365.1"/>
    </source>
</evidence>
<evidence type="ECO:0000256" key="5">
    <source>
        <dbReference type="ARBA" id="ARBA00022692"/>
    </source>
</evidence>
<dbReference type="CDD" id="cd17321">
    <property type="entry name" value="MFS_MMR_MDR_like"/>
    <property type="match status" value="1"/>
</dbReference>
<evidence type="ECO:0000256" key="3">
    <source>
        <dbReference type="ARBA" id="ARBA00022448"/>
    </source>
</evidence>
<dbReference type="NCBIfam" id="TIGR00711">
    <property type="entry name" value="efflux_EmrB"/>
    <property type="match status" value="1"/>
</dbReference>
<feature type="transmembrane region" description="Helical" evidence="9">
    <location>
        <begin position="390"/>
        <end position="410"/>
    </location>
</feature>
<dbReference type="Proteomes" id="UP000275069">
    <property type="component" value="Chromosome"/>
</dbReference>
<evidence type="ECO:0000256" key="6">
    <source>
        <dbReference type="ARBA" id="ARBA00022989"/>
    </source>
</evidence>
<evidence type="ECO:0000259" key="10">
    <source>
        <dbReference type="PROSITE" id="PS50850"/>
    </source>
</evidence>
<feature type="transmembrane region" description="Helical" evidence="9">
    <location>
        <begin position="261"/>
        <end position="281"/>
    </location>
</feature>
<evidence type="ECO:0000256" key="2">
    <source>
        <dbReference type="ARBA" id="ARBA00008537"/>
    </source>
</evidence>